<feature type="transmembrane region" description="Helical" evidence="7">
    <location>
        <begin position="47"/>
        <end position="68"/>
    </location>
</feature>
<keyword evidence="5 7" id="KW-0472">Membrane</keyword>
<dbReference type="OMA" id="MSATMFP"/>
<feature type="transmembrane region" description="Helical" evidence="7">
    <location>
        <begin position="490"/>
        <end position="513"/>
    </location>
</feature>
<evidence type="ECO:0000256" key="3">
    <source>
        <dbReference type="ARBA" id="ARBA00022692"/>
    </source>
</evidence>
<evidence type="ECO:0000313" key="9">
    <source>
        <dbReference type="EMBL" id="KFM77532.1"/>
    </source>
</evidence>
<feature type="transmembrane region" description="Helical" evidence="7">
    <location>
        <begin position="77"/>
        <end position="97"/>
    </location>
</feature>
<dbReference type="EMBL" id="KK120102">
    <property type="protein sequence ID" value="KFM77532.1"/>
    <property type="molecule type" value="Genomic_DNA"/>
</dbReference>
<feature type="transmembrane region" description="Helical" evidence="7">
    <location>
        <begin position="367"/>
        <end position="388"/>
    </location>
</feature>
<dbReference type="PANTHER" id="PTHR16172:SF41">
    <property type="entry name" value="MAJOR FACILITATOR SUPERFAMILY DOMAIN-CONTAINING PROTEIN 6-LIKE"/>
    <property type="match status" value="1"/>
</dbReference>
<feature type="transmembrane region" description="Helical" evidence="7">
    <location>
        <begin position="258"/>
        <end position="278"/>
    </location>
</feature>
<proteinExistence type="inferred from homology"/>
<dbReference type="PANTHER" id="PTHR16172">
    <property type="entry name" value="MAJOR FACILITATOR SUPERFAMILY DOMAIN-CONTAINING PROTEIN 6-LIKE"/>
    <property type="match status" value="1"/>
</dbReference>
<protein>
    <submittedName>
        <fullName evidence="9">Major facilitator superfamily domain-containing protein 6</fullName>
    </submittedName>
</protein>
<comment type="subcellular location">
    <subcellularLocation>
        <location evidence="1">Membrane</location>
        <topology evidence="1">Multi-pass membrane protein</topology>
    </subcellularLocation>
</comment>
<evidence type="ECO:0000256" key="7">
    <source>
        <dbReference type="SAM" id="Phobius"/>
    </source>
</evidence>
<feature type="transmembrane region" description="Helical" evidence="7">
    <location>
        <begin position="290"/>
        <end position="308"/>
    </location>
</feature>
<keyword evidence="4 7" id="KW-1133">Transmembrane helix</keyword>
<feature type="transmembrane region" description="Helical" evidence="7">
    <location>
        <begin position="335"/>
        <end position="361"/>
    </location>
</feature>
<organism evidence="9 10">
    <name type="scientific">Stegodyphus mimosarum</name>
    <name type="common">African social velvet spider</name>
    <dbReference type="NCBI Taxonomy" id="407821"/>
    <lineage>
        <taxon>Eukaryota</taxon>
        <taxon>Metazoa</taxon>
        <taxon>Ecdysozoa</taxon>
        <taxon>Arthropoda</taxon>
        <taxon>Chelicerata</taxon>
        <taxon>Arachnida</taxon>
        <taxon>Araneae</taxon>
        <taxon>Araneomorphae</taxon>
        <taxon>Entelegynae</taxon>
        <taxon>Eresoidea</taxon>
        <taxon>Eresidae</taxon>
        <taxon>Stegodyphus</taxon>
    </lineage>
</organism>
<feature type="non-terminal residue" evidence="9">
    <location>
        <position position="567"/>
    </location>
</feature>
<evidence type="ECO:0000256" key="2">
    <source>
        <dbReference type="ARBA" id="ARBA00005241"/>
    </source>
</evidence>
<dbReference type="Pfam" id="PF12832">
    <property type="entry name" value="MFS_1_like"/>
    <property type="match status" value="1"/>
</dbReference>
<comment type="similarity">
    <text evidence="2">Belongs to the major facilitator superfamily. MFSD6 family.</text>
</comment>
<gene>
    <name evidence="9" type="ORF">X975_02214</name>
</gene>
<evidence type="ECO:0000256" key="6">
    <source>
        <dbReference type="SAM" id="MobiDB-lite"/>
    </source>
</evidence>
<sequence length="567" mass="62741">MAVCGNINKRLLPMKMVMFGWFGASACALPFMTVHMKELGLTVEETAIVYTLLPVTQFLSSPMAGFIADRLGKYRNVLLLSIIMTIVLATGLLYVPAVNKNSHPKIWTVKIVCDRQNITAERCENTSVTNGVENMHLESCHFNCSTATKLSNNSWSITFNVTNKVSSEECEYYASSVCALSTKPISSNCSIICNELNTTESMPSNNIRNGQHLTFYLYSLLRIVYNIFSAIGFTLVNSSALALTETDTELGEYGRQRFWAILAMAIFSPLAGVLVDVISTGDGVINYAPAFHTHNILALLTAVAVWYLDFEMEDAPQSYIETFKNFWTLIRSPSIFFLLLVLFWLGTMWGFLESFLFWFMLELGSPTYMLGLTITVGSLVGLPFLHYARFLVSKIGHANLVSAAAFMYMIRCVGCSYLVNPWWIMPFEALEIFTYHLMWVAAATYAAHLSPPGLLATIQGFIDGIHYGVGQGSGSMIGGSLMSVLGSRQAFRVMGGISGLVALTYSFLHLVWLRKESAQPQSRRASIKSFGSHKYDRKNSTLSSTDANGIALCSPSPLNSDVQETEQ</sequence>
<dbReference type="Gene3D" id="1.20.1250.20">
    <property type="entry name" value="MFS general substrate transporter like domains"/>
    <property type="match status" value="2"/>
</dbReference>
<dbReference type="STRING" id="407821.A0A087UJJ3"/>
<dbReference type="InterPro" id="IPR051717">
    <property type="entry name" value="MFS_MFSD6"/>
</dbReference>
<dbReference type="InterPro" id="IPR036259">
    <property type="entry name" value="MFS_trans_sf"/>
</dbReference>
<name>A0A087UJJ3_STEMI</name>
<accession>A0A087UJJ3</accession>
<keyword evidence="10" id="KW-1185">Reference proteome</keyword>
<feature type="domain" description="Major facilitator superfamily associated" evidence="8">
    <location>
        <begin position="13"/>
        <end position="493"/>
    </location>
</feature>
<feature type="transmembrane region" description="Helical" evidence="7">
    <location>
        <begin position="400"/>
        <end position="419"/>
    </location>
</feature>
<dbReference type="OrthoDB" id="10056177at2759"/>
<evidence type="ECO:0000256" key="5">
    <source>
        <dbReference type="ARBA" id="ARBA00023136"/>
    </source>
</evidence>
<evidence type="ECO:0000313" key="10">
    <source>
        <dbReference type="Proteomes" id="UP000054359"/>
    </source>
</evidence>
<evidence type="ECO:0000259" key="8">
    <source>
        <dbReference type="Pfam" id="PF12832"/>
    </source>
</evidence>
<dbReference type="SUPFAM" id="SSF103473">
    <property type="entry name" value="MFS general substrate transporter"/>
    <property type="match status" value="1"/>
</dbReference>
<feature type="transmembrane region" description="Helical" evidence="7">
    <location>
        <begin position="16"/>
        <end position="35"/>
    </location>
</feature>
<reference evidence="9 10" key="1">
    <citation type="submission" date="2013-11" db="EMBL/GenBank/DDBJ databases">
        <title>Genome sequencing of Stegodyphus mimosarum.</title>
        <authorList>
            <person name="Bechsgaard J."/>
        </authorList>
    </citation>
    <scope>NUCLEOTIDE SEQUENCE [LARGE SCALE GENOMIC DNA]</scope>
</reference>
<dbReference type="Proteomes" id="UP000054359">
    <property type="component" value="Unassembled WGS sequence"/>
</dbReference>
<feature type="region of interest" description="Disordered" evidence="6">
    <location>
        <begin position="524"/>
        <end position="567"/>
    </location>
</feature>
<feature type="compositionally biased region" description="Polar residues" evidence="6">
    <location>
        <begin position="556"/>
        <end position="567"/>
    </location>
</feature>
<feature type="transmembrane region" description="Helical" evidence="7">
    <location>
        <begin position="215"/>
        <end position="237"/>
    </location>
</feature>
<keyword evidence="3 7" id="KW-0812">Transmembrane</keyword>
<dbReference type="GO" id="GO:0016020">
    <property type="term" value="C:membrane"/>
    <property type="evidence" value="ECO:0007669"/>
    <property type="project" value="UniProtKB-SubCell"/>
</dbReference>
<dbReference type="InterPro" id="IPR024989">
    <property type="entry name" value="MFS_assoc_dom"/>
</dbReference>
<evidence type="ECO:0000256" key="4">
    <source>
        <dbReference type="ARBA" id="ARBA00022989"/>
    </source>
</evidence>
<dbReference type="AlphaFoldDB" id="A0A087UJJ3"/>
<evidence type="ECO:0000256" key="1">
    <source>
        <dbReference type="ARBA" id="ARBA00004141"/>
    </source>
</evidence>